<dbReference type="EMBL" id="JACEFO010001753">
    <property type="protein sequence ID" value="KAF8711294.1"/>
    <property type="molecule type" value="Genomic_DNA"/>
</dbReference>
<dbReference type="InterPro" id="IPR053197">
    <property type="entry name" value="F-box_SCFL_complex_component"/>
</dbReference>
<dbReference type="Proteomes" id="UP000636709">
    <property type="component" value="Unassembled WGS sequence"/>
</dbReference>
<protein>
    <submittedName>
        <fullName evidence="1">Uncharacterized protein</fullName>
    </submittedName>
</protein>
<evidence type="ECO:0000313" key="2">
    <source>
        <dbReference type="Proteomes" id="UP000636709"/>
    </source>
</evidence>
<dbReference type="SUPFAM" id="SSF52047">
    <property type="entry name" value="RNI-like"/>
    <property type="match status" value="1"/>
</dbReference>
<organism evidence="1 2">
    <name type="scientific">Digitaria exilis</name>
    <dbReference type="NCBI Taxonomy" id="1010633"/>
    <lineage>
        <taxon>Eukaryota</taxon>
        <taxon>Viridiplantae</taxon>
        <taxon>Streptophyta</taxon>
        <taxon>Embryophyta</taxon>
        <taxon>Tracheophyta</taxon>
        <taxon>Spermatophyta</taxon>
        <taxon>Magnoliopsida</taxon>
        <taxon>Liliopsida</taxon>
        <taxon>Poales</taxon>
        <taxon>Poaceae</taxon>
        <taxon>PACMAD clade</taxon>
        <taxon>Panicoideae</taxon>
        <taxon>Panicodae</taxon>
        <taxon>Paniceae</taxon>
        <taxon>Anthephorinae</taxon>
        <taxon>Digitaria</taxon>
    </lineage>
</organism>
<sequence>MLLKNNFLTFSSFCPALQNLSLSDCFIDCASISSDSLKHLSIIDCRFNLRFCTHVCTLNLISLCIEGSWNKTPVLEAMPSLVDGIIRVINQSTDCSTYKHYNYGDCGFGECENCYGVHDYNNCVLLEGLSEAKSLALVGNMETFVFTRDLKWCPTFSMLKTLLLNEYWCVGPGFKPLACILKHTPVLEKLILQVLSKRRKHDVEMKGRYISGQKSAEISQHLEIVEVKCKEVGRMVVKVLKFFGTFGICKLTCDTFHIFLYSEFCYRTH</sequence>
<reference evidence="1" key="1">
    <citation type="submission" date="2020-07" db="EMBL/GenBank/DDBJ databases">
        <title>Genome sequence and genetic diversity analysis of an under-domesticated orphan crop, white fonio (Digitaria exilis).</title>
        <authorList>
            <person name="Bennetzen J.L."/>
            <person name="Chen S."/>
            <person name="Ma X."/>
            <person name="Wang X."/>
            <person name="Yssel A.E.J."/>
            <person name="Chaluvadi S.R."/>
            <person name="Johnson M."/>
            <person name="Gangashetty P."/>
            <person name="Hamidou F."/>
            <person name="Sanogo M.D."/>
            <person name="Zwaenepoel A."/>
            <person name="Wallace J."/>
            <person name="Van De Peer Y."/>
            <person name="Van Deynze A."/>
        </authorList>
    </citation>
    <scope>NUCLEOTIDE SEQUENCE</scope>
    <source>
        <tissue evidence="1">Leaves</tissue>
    </source>
</reference>
<keyword evidence="2" id="KW-1185">Reference proteome</keyword>
<evidence type="ECO:0000313" key="1">
    <source>
        <dbReference type="EMBL" id="KAF8711294.1"/>
    </source>
</evidence>
<dbReference type="PANTHER" id="PTHR34223:SF80">
    <property type="entry name" value="OS11G0205900 PROTEIN"/>
    <property type="match status" value="1"/>
</dbReference>
<dbReference type="AlphaFoldDB" id="A0A835EPF0"/>
<gene>
    <name evidence="1" type="ORF">HU200_029315</name>
</gene>
<comment type="caution">
    <text evidence="1">The sequence shown here is derived from an EMBL/GenBank/DDBJ whole genome shotgun (WGS) entry which is preliminary data.</text>
</comment>
<accession>A0A835EPF0</accession>
<name>A0A835EPF0_9POAL</name>
<dbReference type="PANTHER" id="PTHR34223">
    <property type="entry name" value="OS11G0201299 PROTEIN"/>
    <property type="match status" value="1"/>
</dbReference>
<proteinExistence type="predicted"/>
<dbReference type="OrthoDB" id="690020at2759"/>